<evidence type="ECO:0000313" key="9">
    <source>
        <dbReference type="Proteomes" id="UP000198305"/>
    </source>
</evidence>
<dbReference type="PROSITE" id="PS50850">
    <property type="entry name" value="MFS"/>
    <property type="match status" value="1"/>
</dbReference>
<feature type="transmembrane region" description="Helical" evidence="6">
    <location>
        <begin position="128"/>
        <end position="146"/>
    </location>
</feature>
<feature type="transmembrane region" description="Helical" evidence="6">
    <location>
        <begin position="357"/>
        <end position="375"/>
    </location>
</feature>
<dbReference type="PANTHER" id="PTHR43124:SF8">
    <property type="entry name" value="INNER MEMBRANE TRANSPORT PROTEIN YDHP"/>
    <property type="match status" value="1"/>
</dbReference>
<evidence type="ECO:0000256" key="2">
    <source>
        <dbReference type="ARBA" id="ARBA00022475"/>
    </source>
</evidence>
<evidence type="ECO:0000256" key="6">
    <source>
        <dbReference type="SAM" id="Phobius"/>
    </source>
</evidence>
<dbReference type="Gene3D" id="1.20.1250.20">
    <property type="entry name" value="MFS general substrate transporter like domains"/>
    <property type="match status" value="2"/>
</dbReference>
<feature type="transmembrane region" description="Helical" evidence="6">
    <location>
        <begin position="158"/>
        <end position="178"/>
    </location>
</feature>
<reference evidence="9" key="1">
    <citation type="submission" date="2017-06" db="EMBL/GenBank/DDBJ databases">
        <authorList>
            <person name="Varghese N."/>
            <person name="Submissions S."/>
        </authorList>
    </citation>
    <scope>NUCLEOTIDE SEQUENCE [LARGE SCALE GENOMIC DNA]</scope>
    <source>
        <strain evidence="9">Ca-68</strain>
    </source>
</reference>
<dbReference type="SUPFAM" id="SSF103473">
    <property type="entry name" value="MFS general substrate transporter"/>
    <property type="match status" value="1"/>
</dbReference>
<dbReference type="PANTHER" id="PTHR43124">
    <property type="entry name" value="PURINE EFFLUX PUMP PBUE"/>
    <property type="match status" value="1"/>
</dbReference>
<dbReference type="InterPro" id="IPR050189">
    <property type="entry name" value="MFS_Efflux_Transporters"/>
</dbReference>
<dbReference type="RefSeq" id="WP_089376184.1">
    <property type="nucleotide sequence ID" value="NZ_FZOA01000009.1"/>
</dbReference>
<feature type="transmembrane region" description="Helical" evidence="6">
    <location>
        <begin position="237"/>
        <end position="256"/>
    </location>
</feature>
<feature type="transmembrane region" description="Helical" evidence="6">
    <location>
        <begin position="330"/>
        <end position="351"/>
    </location>
</feature>
<accession>A0A239AVM7</accession>
<evidence type="ECO:0000256" key="5">
    <source>
        <dbReference type="ARBA" id="ARBA00023136"/>
    </source>
</evidence>
<keyword evidence="9" id="KW-1185">Reference proteome</keyword>
<dbReference type="AlphaFoldDB" id="A0A239AVM7"/>
<evidence type="ECO:0000256" key="4">
    <source>
        <dbReference type="ARBA" id="ARBA00022989"/>
    </source>
</evidence>
<organism evidence="8 9">
    <name type="scientific">Methylobacillus rhizosphaerae</name>
    <dbReference type="NCBI Taxonomy" id="551994"/>
    <lineage>
        <taxon>Bacteria</taxon>
        <taxon>Pseudomonadati</taxon>
        <taxon>Pseudomonadota</taxon>
        <taxon>Betaproteobacteria</taxon>
        <taxon>Nitrosomonadales</taxon>
        <taxon>Methylophilaceae</taxon>
        <taxon>Methylobacillus</taxon>
    </lineage>
</organism>
<protein>
    <submittedName>
        <fullName evidence="8">MFS transporter, DHA1 family, inner membrane transport protein</fullName>
    </submittedName>
</protein>
<feature type="transmembrane region" description="Helical" evidence="6">
    <location>
        <begin position="95"/>
        <end position="119"/>
    </location>
</feature>
<evidence type="ECO:0000313" key="8">
    <source>
        <dbReference type="EMBL" id="SNR99018.1"/>
    </source>
</evidence>
<feature type="transmembrane region" description="Helical" evidence="6">
    <location>
        <begin position="42"/>
        <end position="63"/>
    </location>
</feature>
<keyword evidence="5 6" id="KW-0472">Membrane</keyword>
<sequence length="383" mass="39739">MGSWMIALAAGAFCIGMTEFLPMGLLPDIAHGLDVSIPAAGNLVTVYALGVVVGGPLMVALTINRPRKATLLGLMAVFTLGNILCALAPNYLTLAIARIFTALSHGSFFGIAAVVALYLAPPGQGNRALALMFTGLTMANVLGVPLGTLLGQETSWRIPFWSVALAGAAAIYATWRFVPDLSAMPKPDIRKEMHAVFQPNVLLAMAITAIGFAGVFTIFTYITPILEDMSGLSPRNVSAMLIAMGIAATIGLNIGGKMADWKLLPTIALSLSGMALLGILFAWSMQFMLASIMTAFIWGMVSFAVGPGLQTNAMSQAGDSPLMASTINQSAFNLGNAGGAFLGGSVIHFGLGLPSVALASAAVAICGVLLTLYSMRQYGKTTS</sequence>
<dbReference type="InterPro" id="IPR020846">
    <property type="entry name" value="MFS_dom"/>
</dbReference>
<dbReference type="GO" id="GO:0022857">
    <property type="term" value="F:transmembrane transporter activity"/>
    <property type="evidence" value="ECO:0007669"/>
    <property type="project" value="InterPro"/>
</dbReference>
<proteinExistence type="predicted"/>
<gene>
    <name evidence="8" type="ORF">SAMN05192560_2109</name>
</gene>
<keyword evidence="2" id="KW-1003">Cell membrane</keyword>
<evidence type="ECO:0000256" key="3">
    <source>
        <dbReference type="ARBA" id="ARBA00022692"/>
    </source>
</evidence>
<feature type="transmembrane region" description="Helical" evidence="6">
    <location>
        <begin position="263"/>
        <end position="283"/>
    </location>
</feature>
<feature type="transmembrane region" description="Helical" evidence="6">
    <location>
        <begin position="289"/>
        <end position="309"/>
    </location>
</feature>
<keyword evidence="3 6" id="KW-0812">Transmembrane</keyword>
<feature type="transmembrane region" description="Helical" evidence="6">
    <location>
        <begin position="199"/>
        <end position="222"/>
    </location>
</feature>
<dbReference type="Proteomes" id="UP000198305">
    <property type="component" value="Unassembled WGS sequence"/>
</dbReference>
<comment type="subcellular location">
    <subcellularLocation>
        <location evidence="1">Cell membrane</location>
        <topology evidence="1">Multi-pass membrane protein</topology>
    </subcellularLocation>
</comment>
<feature type="transmembrane region" description="Helical" evidence="6">
    <location>
        <begin position="70"/>
        <end position="89"/>
    </location>
</feature>
<dbReference type="CDD" id="cd17324">
    <property type="entry name" value="MFS_NepI_like"/>
    <property type="match status" value="1"/>
</dbReference>
<dbReference type="EMBL" id="FZOA01000009">
    <property type="protein sequence ID" value="SNR99018.1"/>
    <property type="molecule type" value="Genomic_DNA"/>
</dbReference>
<evidence type="ECO:0000256" key="1">
    <source>
        <dbReference type="ARBA" id="ARBA00004651"/>
    </source>
</evidence>
<name>A0A239AVM7_9PROT</name>
<dbReference type="Pfam" id="PF07690">
    <property type="entry name" value="MFS_1"/>
    <property type="match status" value="1"/>
</dbReference>
<dbReference type="InterPro" id="IPR036259">
    <property type="entry name" value="MFS_trans_sf"/>
</dbReference>
<dbReference type="GO" id="GO:0005886">
    <property type="term" value="C:plasma membrane"/>
    <property type="evidence" value="ECO:0007669"/>
    <property type="project" value="UniProtKB-SubCell"/>
</dbReference>
<keyword evidence="4 6" id="KW-1133">Transmembrane helix</keyword>
<evidence type="ECO:0000259" key="7">
    <source>
        <dbReference type="PROSITE" id="PS50850"/>
    </source>
</evidence>
<feature type="domain" description="Major facilitator superfamily (MFS) profile" evidence="7">
    <location>
        <begin position="4"/>
        <end position="379"/>
    </location>
</feature>
<dbReference type="OrthoDB" id="9788453at2"/>
<dbReference type="InterPro" id="IPR011701">
    <property type="entry name" value="MFS"/>
</dbReference>